<dbReference type="EMBL" id="KN817547">
    <property type="protein sequence ID" value="KJA22856.1"/>
    <property type="molecule type" value="Genomic_DNA"/>
</dbReference>
<name>A0A0D2P2A5_HYPSF</name>
<dbReference type="Proteomes" id="UP000054270">
    <property type="component" value="Unassembled WGS sequence"/>
</dbReference>
<evidence type="ECO:0000256" key="1">
    <source>
        <dbReference type="SAM" id="MobiDB-lite"/>
    </source>
</evidence>
<evidence type="ECO:0000313" key="2">
    <source>
        <dbReference type="EMBL" id="KJA12900.1"/>
    </source>
</evidence>
<proteinExistence type="predicted"/>
<feature type="region of interest" description="Disordered" evidence="1">
    <location>
        <begin position="1"/>
        <end position="96"/>
    </location>
</feature>
<gene>
    <name evidence="3" type="ORF">HYPSUDRAFT_40646</name>
    <name evidence="2" type="ORF">HYPSUDRAFT_50076</name>
</gene>
<dbReference type="AlphaFoldDB" id="A0A0D2P2A5"/>
<evidence type="ECO:0000313" key="4">
    <source>
        <dbReference type="Proteomes" id="UP000054270"/>
    </source>
</evidence>
<evidence type="ECO:0000313" key="3">
    <source>
        <dbReference type="EMBL" id="KJA22856.1"/>
    </source>
</evidence>
<keyword evidence="4" id="KW-1185">Reference proteome</keyword>
<reference evidence="3" key="2">
    <citation type="submission" date="2014-04" db="EMBL/GenBank/DDBJ databases">
        <title>Evolutionary Origins and Diversification of the Mycorrhizal Mutualists.</title>
        <authorList>
            <consortium name="DOE Joint Genome Institute"/>
            <person name="Kohler A."/>
            <person name="Kuo A."/>
            <person name="Nagy L.G."/>
            <person name="Floudas D."/>
            <person name="Copeland A."/>
            <person name="Barry K.W."/>
            <person name="Cichocki N."/>
            <person name="Veneault-Fourrey C."/>
            <person name="LaButti K."/>
            <person name="Lindquist E.A."/>
            <person name="Lipzen A."/>
            <person name="Lundell T."/>
            <person name="Morin E."/>
            <person name="Murat C."/>
            <person name="Riley R."/>
            <person name="Ohm R."/>
            <person name="Sun H."/>
            <person name="Tunlid A."/>
            <person name="Henrissat B."/>
            <person name="Grigoriev I.V."/>
            <person name="Hibbett D.S."/>
            <person name="Martin F."/>
            <person name="Consortium M.G."/>
        </authorList>
    </citation>
    <scope>NUCLEOTIDE SEQUENCE [LARGE SCALE GENOMIC DNA]</scope>
    <source>
        <strain evidence="3">FD-334 SS-4</strain>
    </source>
</reference>
<dbReference type="EMBL" id="KN817847">
    <property type="protein sequence ID" value="KJA12900.1"/>
    <property type="molecule type" value="Genomic_DNA"/>
</dbReference>
<organism evidence="3 4">
    <name type="scientific">Hypholoma sublateritium (strain FD-334 SS-4)</name>
    <dbReference type="NCBI Taxonomy" id="945553"/>
    <lineage>
        <taxon>Eukaryota</taxon>
        <taxon>Fungi</taxon>
        <taxon>Dikarya</taxon>
        <taxon>Basidiomycota</taxon>
        <taxon>Agaricomycotina</taxon>
        <taxon>Agaricomycetes</taxon>
        <taxon>Agaricomycetidae</taxon>
        <taxon>Agaricales</taxon>
        <taxon>Agaricineae</taxon>
        <taxon>Strophariaceae</taxon>
        <taxon>Hypholoma</taxon>
    </lineage>
</organism>
<feature type="compositionally biased region" description="Basic residues" evidence="1">
    <location>
        <begin position="54"/>
        <end position="64"/>
    </location>
</feature>
<reference evidence="4" key="1">
    <citation type="submission" date="2014-04" db="EMBL/GenBank/DDBJ databases">
        <title>Evolutionary Origins and Diversification of the Mycorrhizal Mutualists.</title>
        <authorList>
            <consortium name="DOE Joint Genome Institute"/>
            <consortium name="Mycorrhizal Genomics Consortium"/>
            <person name="Kohler A."/>
            <person name="Kuo A."/>
            <person name="Nagy L.G."/>
            <person name="Floudas D."/>
            <person name="Copeland A."/>
            <person name="Barry K.W."/>
            <person name="Cichocki N."/>
            <person name="Veneault-Fourrey C."/>
            <person name="LaButti K."/>
            <person name="Lindquist E.A."/>
            <person name="Lipzen A."/>
            <person name="Lundell T."/>
            <person name="Morin E."/>
            <person name="Murat C."/>
            <person name="Riley R."/>
            <person name="Ohm R."/>
            <person name="Sun H."/>
            <person name="Tunlid A."/>
            <person name="Henrissat B."/>
            <person name="Grigoriev I.V."/>
            <person name="Hibbett D.S."/>
            <person name="Martin F."/>
        </authorList>
    </citation>
    <scope>NUCLEOTIDE SEQUENCE [LARGE SCALE GENOMIC DNA]</scope>
    <source>
        <strain evidence="4">FD-334 SS-4</strain>
    </source>
</reference>
<protein>
    <submittedName>
        <fullName evidence="3">Uncharacterized protein</fullName>
    </submittedName>
</protein>
<sequence>MHPPPARLGCIPRLPSAPLPPHSAPRRVPRPVMQSRPPPSSDASSASPLDVKPPQRRQAHARGRRSPERVPSTCQVHRRSDSSPPLPPPPDIDARAPCCRHMGEACALRI</sequence>
<accession>A0A0D2P2A5</accession>